<comment type="caution">
    <text evidence="10">The sequence shown here is derived from an EMBL/GenBank/DDBJ whole genome shotgun (WGS) entry which is preliminary data.</text>
</comment>
<dbReference type="InterPro" id="IPR008475">
    <property type="entry name" value="PLipase_C_C"/>
</dbReference>
<dbReference type="Pfam" id="PF04185">
    <property type="entry name" value="Phosphoesterase"/>
    <property type="match status" value="1"/>
</dbReference>
<evidence type="ECO:0000256" key="1">
    <source>
        <dbReference type="ARBA" id="ARBA00004191"/>
    </source>
</evidence>
<dbReference type="EMBL" id="JAGEOK010000047">
    <property type="protein sequence ID" value="MBO2444511.1"/>
    <property type="molecule type" value="Genomic_DNA"/>
</dbReference>
<dbReference type="PROSITE" id="PS51318">
    <property type="entry name" value="TAT"/>
    <property type="match status" value="1"/>
</dbReference>
<feature type="region of interest" description="Disordered" evidence="8">
    <location>
        <begin position="1"/>
        <end position="25"/>
    </location>
</feature>
<feature type="domain" description="Bacterial phospholipase C C-terminal" evidence="9">
    <location>
        <begin position="548"/>
        <end position="633"/>
    </location>
</feature>
<keyword evidence="6" id="KW-0843">Virulence</keyword>
<reference evidence="10 11" key="1">
    <citation type="submission" date="2021-03" db="EMBL/GenBank/DDBJ databases">
        <authorList>
            <person name="Kanchanasin P."/>
            <person name="Saeng-In P."/>
            <person name="Phongsopitanun W."/>
            <person name="Yuki M."/>
            <person name="Kudo T."/>
            <person name="Ohkuma M."/>
            <person name="Tanasupawat S."/>
        </authorList>
    </citation>
    <scope>NUCLEOTIDE SEQUENCE [LARGE SCALE GENOMIC DNA]</scope>
    <source>
        <strain evidence="10 11">L46</strain>
    </source>
</reference>
<evidence type="ECO:0000256" key="4">
    <source>
        <dbReference type="ARBA" id="ARBA00022512"/>
    </source>
</evidence>
<dbReference type="InterPro" id="IPR007312">
    <property type="entry name" value="Phosphoesterase"/>
</dbReference>
<proteinExistence type="inferred from homology"/>
<evidence type="ECO:0000256" key="8">
    <source>
        <dbReference type="SAM" id="MobiDB-lite"/>
    </source>
</evidence>
<dbReference type="CDD" id="cd16014">
    <property type="entry name" value="PLC"/>
    <property type="match status" value="1"/>
</dbReference>
<keyword evidence="11" id="KW-1185">Reference proteome</keyword>
<dbReference type="PANTHER" id="PTHR31956:SF1">
    <property type="entry name" value="NON-SPECIFIC PHOSPHOLIPASE C1"/>
    <property type="match status" value="1"/>
</dbReference>
<gene>
    <name evidence="10" type="ORF">J4557_44040</name>
</gene>
<comment type="similarity">
    <text evidence="2">Belongs to the bacterial phospholipase C family.</text>
</comment>
<feature type="domain" description="Bacterial phospholipase C C-terminal" evidence="9">
    <location>
        <begin position="661"/>
        <end position="730"/>
    </location>
</feature>
<evidence type="ECO:0000256" key="5">
    <source>
        <dbReference type="ARBA" id="ARBA00022801"/>
    </source>
</evidence>
<comment type="catalytic activity">
    <reaction evidence="7">
        <text>a 1,2-diacyl-sn-glycero-3-phosphocholine + H2O = phosphocholine + a 1,2-diacyl-sn-glycerol + H(+)</text>
        <dbReference type="Rhea" id="RHEA:10604"/>
        <dbReference type="ChEBI" id="CHEBI:15377"/>
        <dbReference type="ChEBI" id="CHEBI:15378"/>
        <dbReference type="ChEBI" id="CHEBI:17815"/>
        <dbReference type="ChEBI" id="CHEBI:57643"/>
        <dbReference type="ChEBI" id="CHEBI:295975"/>
        <dbReference type="EC" id="3.1.4.3"/>
    </reaction>
    <physiologicalReaction direction="left-to-right" evidence="7">
        <dbReference type="Rhea" id="RHEA:10605"/>
    </physiologicalReaction>
</comment>
<organism evidence="10 11">
    <name type="scientific">Actinomadura nitritigenes</name>
    <dbReference type="NCBI Taxonomy" id="134602"/>
    <lineage>
        <taxon>Bacteria</taxon>
        <taxon>Bacillati</taxon>
        <taxon>Actinomycetota</taxon>
        <taxon>Actinomycetes</taxon>
        <taxon>Streptosporangiales</taxon>
        <taxon>Thermomonosporaceae</taxon>
        <taxon>Actinomadura</taxon>
    </lineage>
</organism>
<evidence type="ECO:0000256" key="2">
    <source>
        <dbReference type="ARBA" id="ARBA00009717"/>
    </source>
</evidence>
<dbReference type="Gene3D" id="3.40.720.10">
    <property type="entry name" value="Alkaline Phosphatase, subunit A"/>
    <property type="match status" value="2"/>
</dbReference>
<dbReference type="SUPFAM" id="SSF53649">
    <property type="entry name" value="Alkaline phosphatase-like"/>
    <property type="match status" value="1"/>
</dbReference>
<accession>A0ABS3REA3</accession>
<keyword evidence="4" id="KW-0964">Secreted</keyword>
<evidence type="ECO:0000259" key="9">
    <source>
        <dbReference type="Pfam" id="PF05506"/>
    </source>
</evidence>
<dbReference type="NCBIfam" id="TIGR03396">
    <property type="entry name" value="PC_PLC"/>
    <property type="match status" value="1"/>
</dbReference>
<dbReference type="PANTHER" id="PTHR31956">
    <property type="entry name" value="NON-SPECIFIC PHOSPHOLIPASE C4-RELATED"/>
    <property type="match status" value="1"/>
</dbReference>
<dbReference type="EC" id="3.1.4.3" evidence="3"/>
<dbReference type="InterPro" id="IPR006311">
    <property type="entry name" value="TAT_signal"/>
</dbReference>
<keyword evidence="5" id="KW-0378">Hydrolase</keyword>
<evidence type="ECO:0000256" key="7">
    <source>
        <dbReference type="ARBA" id="ARBA00048421"/>
    </source>
</evidence>
<dbReference type="InterPro" id="IPR017850">
    <property type="entry name" value="Alkaline_phosphatase_core_sf"/>
</dbReference>
<comment type="subcellular location">
    <subcellularLocation>
        <location evidence="1">Secreted</location>
        <location evidence="1">Cell wall</location>
    </subcellularLocation>
</comment>
<evidence type="ECO:0000313" key="11">
    <source>
        <dbReference type="Proteomes" id="UP000666915"/>
    </source>
</evidence>
<dbReference type="RefSeq" id="WP_208272995.1">
    <property type="nucleotide sequence ID" value="NZ_JAGEOK010000047.1"/>
</dbReference>
<dbReference type="Proteomes" id="UP000666915">
    <property type="component" value="Unassembled WGS sequence"/>
</dbReference>
<dbReference type="Pfam" id="PF05506">
    <property type="entry name" value="PLipase_C_C"/>
    <property type="match status" value="2"/>
</dbReference>
<keyword evidence="4" id="KW-0134">Cell wall</keyword>
<protein>
    <recommendedName>
        <fullName evidence="3">phospholipase C</fullName>
        <ecNumber evidence="3">3.1.4.3</ecNumber>
    </recommendedName>
</protein>
<evidence type="ECO:0000313" key="10">
    <source>
        <dbReference type="EMBL" id="MBO2444511.1"/>
    </source>
</evidence>
<evidence type="ECO:0000256" key="6">
    <source>
        <dbReference type="ARBA" id="ARBA00023026"/>
    </source>
</evidence>
<evidence type="ECO:0000256" key="3">
    <source>
        <dbReference type="ARBA" id="ARBA00012018"/>
    </source>
</evidence>
<dbReference type="InterPro" id="IPR017767">
    <property type="entry name" value="PC-PLC"/>
</dbReference>
<name>A0ABS3REA3_9ACTN</name>
<sequence>MDDMENLGEKLPETEPDGSLTGADRGIPAGLPAELFRSGLSRRRVLQAAMAAAATAAAGGVAAAPAAAAPKRAAAALPAGFTGTIADLKHVVILMQENRSFDHYFGTLPGVRGFGDKQALRFPNGQSVFYQPAPSRPEGYLLPFRFETGKYNAQNAGGLPHGWTDGHKAWAQGGNNGWTGSKGLQTMGYFTGEDIPWQHALASQYTVCDHNHCSAATSTSPNRIYMWSGTIDPTGAKGGPATTNSGDYRYGYLWKTYPEVLQQAGVSWQIYTNNDVSSNWLGDYEDNTVRSFKAFDPAQAGGDTSPGGLLARGNVLTTHAQPQGPNSSANVDYVLKDFIAACKPGADQPLPEVSWIVSPYLWSEHPAGAPDYGAIYTDRVIQALAENPELWKSTLLILTFDENDGYFDHVQAPLPEPGTPGEFVGADPIGPGARVPMVLVSPWTRGGWVSSEVFDHTSLIQFLEHWTTTLGKPAICENISEWRRTVCGDLTSAIDFGSVDLTRPDLPDVDVLAAAAEADRALPSVAQAVPAAGQQSMPVPPPGSLRVRPVPYRQHATVTVDRASGVVEATLSNGGSQGVSMQVFPDAHLAFAATPFTVTRHAKRTYTWNTSGTGGEYAFSIYGPDRFVRSFKGAVVGAGQNAGAVPRVEASLVAKHGHGKSSLRLKLANEGRKGVRFTLTANDFKGGTRTVHVDGHRSAHVDWPTNADGYYDVVVTADTADGFTYRYAGRIS</sequence>